<dbReference type="Pfam" id="PF01546">
    <property type="entry name" value="Peptidase_M20"/>
    <property type="match status" value="1"/>
</dbReference>
<comment type="cofactor">
    <cofactor evidence="2">
        <name>Mn(2+)</name>
        <dbReference type="ChEBI" id="CHEBI:29035"/>
    </cofactor>
    <text evidence="2">The Mn(2+) ion enhances activity.</text>
</comment>
<dbReference type="SUPFAM" id="SSF53187">
    <property type="entry name" value="Zn-dependent exopeptidases"/>
    <property type="match status" value="1"/>
</dbReference>
<feature type="binding site" evidence="2">
    <location>
        <position position="142"/>
    </location>
    <ligand>
        <name>Mn(2+)</name>
        <dbReference type="ChEBI" id="CHEBI:29035"/>
        <label>2</label>
    </ligand>
</feature>
<protein>
    <submittedName>
        <fullName evidence="4">Hippurate hydrolase</fullName>
        <ecNumber evidence="4">3.5.1.32</ecNumber>
    </submittedName>
</protein>
<dbReference type="SUPFAM" id="SSF55031">
    <property type="entry name" value="Bacterial exopeptidase dimerisation domain"/>
    <property type="match status" value="1"/>
</dbReference>
<dbReference type="InterPro" id="IPR011650">
    <property type="entry name" value="Peptidase_M20_dimer"/>
</dbReference>
<dbReference type="FunFam" id="3.30.70.360:FF:000001">
    <property type="entry name" value="N-acetyldiaminopimelate deacetylase"/>
    <property type="match status" value="1"/>
</dbReference>
<feature type="binding site" evidence="2">
    <location>
        <position position="108"/>
    </location>
    <ligand>
        <name>Mn(2+)</name>
        <dbReference type="ChEBI" id="CHEBI:29035"/>
        <label>2</label>
    </ligand>
</feature>
<accession>A0A7X5U5B8</accession>
<dbReference type="RefSeq" id="WP_167164104.1">
    <property type="nucleotide sequence ID" value="NZ_JAANOW010000004.1"/>
</dbReference>
<dbReference type="PIRSF" id="PIRSF005962">
    <property type="entry name" value="Pept_M20D_amidohydro"/>
    <property type="match status" value="1"/>
</dbReference>
<dbReference type="InterPro" id="IPR002933">
    <property type="entry name" value="Peptidase_M20"/>
</dbReference>
<dbReference type="EMBL" id="JAANOW010000004">
    <property type="protein sequence ID" value="NIH98627.1"/>
    <property type="molecule type" value="Genomic_DNA"/>
</dbReference>
<comment type="caution">
    <text evidence="4">The sequence shown here is derived from an EMBL/GenBank/DDBJ whole genome shotgun (WGS) entry which is preliminary data.</text>
</comment>
<name>A0A7X5U5B8_9MYCO</name>
<dbReference type="Gene3D" id="3.40.630.10">
    <property type="entry name" value="Zn peptidases"/>
    <property type="match status" value="1"/>
</dbReference>
<keyword evidence="2" id="KW-0464">Manganese</keyword>
<dbReference type="Proteomes" id="UP000547444">
    <property type="component" value="Unassembled WGS sequence"/>
</dbReference>
<proteinExistence type="predicted"/>
<feature type="binding site" evidence="2">
    <location>
        <position position="379"/>
    </location>
    <ligand>
        <name>Mn(2+)</name>
        <dbReference type="ChEBI" id="CHEBI:29035"/>
        <label>2</label>
    </ligand>
</feature>
<dbReference type="GO" id="GO:0019877">
    <property type="term" value="P:diaminopimelate biosynthetic process"/>
    <property type="evidence" value="ECO:0007669"/>
    <property type="project" value="UniProtKB-ARBA"/>
</dbReference>
<dbReference type="GO" id="GO:0047980">
    <property type="term" value="F:hippurate hydrolase activity"/>
    <property type="evidence" value="ECO:0007669"/>
    <property type="project" value="UniProtKB-EC"/>
</dbReference>
<reference evidence="4 5" key="1">
    <citation type="submission" date="2020-03" db="EMBL/GenBank/DDBJ databases">
        <title>Sequencing the genomes of 1000 actinobacteria strains.</title>
        <authorList>
            <person name="Klenk H.-P."/>
        </authorList>
    </citation>
    <scope>NUCLEOTIDE SEQUENCE [LARGE SCALE GENOMIC DNA]</scope>
    <source>
        <strain evidence="4 5">DSM 44556</strain>
    </source>
</reference>
<feature type="binding site" evidence="2">
    <location>
        <position position="106"/>
    </location>
    <ligand>
        <name>Mn(2+)</name>
        <dbReference type="ChEBI" id="CHEBI:29035"/>
        <label>2</label>
    </ligand>
</feature>
<evidence type="ECO:0000256" key="2">
    <source>
        <dbReference type="PIRSR" id="PIRSR005962-1"/>
    </source>
</evidence>
<feature type="domain" description="Peptidase M20 dimerisation" evidence="3">
    <location>
        <begin position="190"/>
        <end position="286"/>
    </location>
</feature>
<dbReference type="Gene3D" id="3.30.70.360">
    <property type="match status" value="1"/>
</dbReference>
<dbReference type="AlphaFoldDB" id="A0A7X5U5B8"/>
<organism evidence="4 5">
    <name type="scientific">Mycolicibacterium fluoranthenivorans</name>
    <dbReference type="NCBI Taxonomy" id="258505"/>
    <lineage>
        <taxon>Bacteria</taxon>
        <taxon>Bacillati</taxon>
        <taxon>Actinomycetota</taxon>
        <taxon>Actinomycetes</taxon>
        <taxon>Mycobacteriales</taxon>
        <taxon>Mycobacteriaceae</taxon>
        <taxon>Mycolicibacterium</taxon>
    </lineage>
</organism>
<dbReference type="GO" id="GO:0050118">
    <property type="term" value="F:N-acetyldiaminopimelate deacetylase activity"/>
    <property type="evidence" value="ECO:0007669"/>
    <property type="project" value="UniProtKB-ARBA"/>
</dbReference>
<dbReference type="NCBIfam" id="TIGR01891">
    <property type="entry name" value="amidohydrolases"/>
    <property type="match status" value="1"/>
</dbReference>
<dbReference type="GO" id="GO:0046872">
    <property type="term" value="F:metal ion binding"/>
    <property type="evidence" value="ECO:0007669"/>
    <property type="project" value="UniProtKB-KW"/>
</dbReference>
<dbReference type="PANTHER" id="PTHR11014">
    <property type="entry name" value="PEPTIDASE M20 FAMILY MEMBER"/>
    <property type="match status" value="1"/>
</dbReference>
<sequence length="419" mass="43542">MAIDTPLLDELADLYRALHRDPELSGQEHATAQRVVTALTGVGAEITAGVGGTGVVAVLRNGDGPVVMLRADMDALPVRENTGLPYASSKTVPDGSGGQVPVAHACGHDMHTAALVGAVQTLAGTRKQWSGTVLAVFQPAEELVSGARAMLDDGLFERFPKPSVVLGQHVGPLPAGVIGFGTGAIMAGNDAAEVTLYGRGGHGSTPEHTVDPVVMAAAVVLRLQTIVAREVPSHEQAVVTVGRLHAGTKENIIPDTAELGISIRTYSPERRAAVQAAIERIVRAETAAAAAPREPDVHWTVSAPVLISDPAATEKTVDVLRTHFGPDKVWPLPPLSASEDVGVFGNALGVPTVFWFWGGVAMQTFTDAFAKGELPPTNHSPEFAPVLEPTLATGVEALTVAARAWLADRPGTPNPSGRG</sequence>
<keyword evidence="2" id="KW-0479">Metal-binding</keyword>
<feature type="binding site" evidence="2">
    <location>
        <position position="169"/>
    </location>
    <ligand>
        <name>Mn(2+)</name>
        <dbReference type="ChEBI" id="CHEBI:29035"/>
        <label>2</label>
    </ligand>
</feature>
<evidence type="ECO:0000313" key="4">
    <source>
        <dbReference type="EMBL" id="NIH98627.1"/>
    </source>
</evidence>
<keyword evidence="1 4" id="KW-0378">Hydrolase</keyword>
<evidence type="ECO:0000313" key="5">
    <source>
        <dbReference type="Proteomes" id="UP000547444"/>
    </source>
</evidence>
<dbReference type="InterPro" id="IPR036264">
    <property type="entry name" value="Bact_exopeptidase_dim_dom"/>
</dbReference>
<dbReference type="EC" id="3.5.1.32" evidence="4"/>
<gene>
    <name evidence="4" type="ORF">FHU31_005646</name>
</gene>
<dbReference type="InterPro" id="IPR017439">
    <property type="entry name" value="Amidohydrolase"/>
</dbReference>
<evidence type="ECO:0000256" key="1">
    <source>
        <dbReference type="ARBA" id="ARBA00022801"/>
    </source>
</evidence>
<keyword evidence="5" id="KW-1185">Reference proteome</keyword>
<evidence type="ECO:0000259" key="3">
    <source>
        <dbReference type="Pfam" id="PF07687"/>
    </source>
</evidence>
<dbReference type="Pfam" id="PF07687">
    <property type="entry name" value="M20_dimer"/>
    <property type="match status" value="1"/>
</dbReference>
<dbReference type="PANTHER" id="PTHR11014:SF63">
    <property type="entry name" value="METALLOPEPTIDASE, PUTATIVE (AFU_ORTHOLOGUE AFUA_6G09600)-RELATED"/>
    <property type="match status" value="1"/>
</dbReference>